<feature type="transmembrane region" description="Helical" evidence="2">
    <location>
        <begin position="275"/>
        <end position="296"/>
    </location>
</feature>
<protein>
    <recommendedName>
        <fullName evidence="5">DUF2339 domain-containing protein</fullName>
    </recommendedName>
</protein>
<feature type="transmembrane region" description="Helical" evidence="2">
    <location>
        <begin position="302"/>
        <end position="321"/>
    </location>
</feature>
<organism evidence="3 4">
    <name type="scientific">Terricaulis silvestris</name>
    <dbReference type="NCBI Taxonomy" id="2686094"/>
    <lineage>
        <taxon>Bacteria</taxon>
        <taxon>Pseudomonadati</taxon>
        <taxon>Pseudomonadota</taxon>
        <taxon>Alphaproteobacteria</taxon>
        <taxon>Caulobacterales</taxon>
        <taxon>Caulobacteraceae</taxon>
        <taxon>Terricaulis</taxon>
    </lineage>
</organism>
<gene>
    <name evidence="3" type="ORF">DSM104635_01497</name>
</gene>
<feature type="transmembrane region" description="Helical" evidence="2">
    <location>
        <begin position="189"/>
        <end position="213"/>
    </location>
</feature>
<feature type="transmembrane region" description="Helical" evidence="2">
    <location>
        <begin position="517"/>
        <end position="539"/>
    </location>
</feature>
<feature type="region of interest" description="Disordered" evidence="1">
    <location>
        <begin position="630"/>
        <end position="653"/>
    </location>
</feature>
<feature type="transmembrane region" description="Helical" evidence="2">
    <location>
        <begin position="333"/>
        <end position="353"/>
    </location>
</feature>
<evidence type="ECO:0000256" key="2">
    <source>
        <dbReference type="SAM" id="Phobius"/>
    </source>
</evidence>
<keyword evidence="2" id="KW-1133">Transmembrane helix</keyword>
<feature type="transmembrane region" description="Helical" evidence="2">
    <location>
        <begin position="101"/>
        <end position="117"/>
    </location>
</feature>
<proteinExistence type="predicted"/>
<evidence type="ECO:0000313" key="3">
    <source>
        <dbReference type="EMBL" id="QGZ94670.1"/>
    </source>
</evidence>
<dbReference type="RefSeq" id="WP_158765593.1">
    <property type="nucleotide sequence ID" value="NZ_CP047045.1"/>
</dbReference>
<evidence type="ECO:0000313" key="4">
    <source>
        <dbReference type="Proteomes" id="UP000431269"/>
    </source>
</evidence>
<feature type="transmembrane region" description="Helical" evidence="2">
    <location>
        <begin position="414"/>
        <end position="439"/>
    </location>
</feature>
<feature type="transmembrane region" description="Helical" evidence="2">
    <location>
        <begin position="244"/>
        <end position="263"/>
    </location>
</feature>
<feature type="transmembrane region" description="Helical" evidence="2">
    <location>
        <begin position="359"/>
        <end position="376"/>
    </location>
</feature>
<feature type="compositionally biased region" description="Basic and acidic residues" evidence="1">
    <location>
        <begin position="634"/>
        <end position="653"/>
    </location>
</feature>
<dbReference type="EMBL" id="CP047045">
    <property type="protein sequence ID" value="QGZ94670.1"/>
    <property type="molecule type" value="Genomic_DNA"/>
</dbReference>
<feature type="transmembrane region" description="Helical" evidence="2">
    <location>
        <begin position="388"/>
        <end position="408"/>
    </location>
</feature>
<feature type="transmembrane region" description="Helical" evidence="2">
    <location>
        <begin position="152"/>
        <end position="169"/>
    </location>
</feature>
<feature type="transmembrane region" description="Helical" evidence="2">
    <location>
        <begin position="446"/>
        <end position="466"/>
    </location>
</feature>
<keyword evidence="2" id="KW-0812">Transmembrane</keyword>
<evidence type="ECO:0008006" key="5">
    <source>
        <dbReference type="Google" id="ProtNLM"/>
    </source>
</evidence>
<feature type="transmembrane region" description="Helical" evidence="2">
    <location>
        <begin position="76"/>
        <end position="94"/>
    </location>
</feature>
<accession>A0A6I6MI39</accession>
<feature type="transmembrane region" description="Helical" evidence="2">
    <location>
        <begin position="545"/>
        <end position="566"/>
    </location>
</feature>
<feature type="transmembrane region" description="Helical" evidence="2">
    <location>
        <begin position="123"/>
        <end position="145"/>
    </location>
</feature>
<feature type="transmembrane region" description="Helical" evidence="2">
    <location>
        <begin position="220"/>
        <end position="238"/>
    </location>
</feature>
<dbReference type="Proteomes" id="UP000431269">
    <property type="component" value="Chromosome"/>
</dbReference>
<sequence>MALVLLLALHVVLSIAGFAVLWRRIESLEAQLGALRDGSAEARPENPLTRAARVWGERAEAVAGNLRGPTLSPETGRGLVLALMATSPAIAFFFQADQPAIVASGLAIAAAMMIIALRPIWRAAAWAAVCTAGAWALVGFALGAAHADPASYSIFVAFCAVAGITHAHLRRATPGSTMALTMAAAALALASQTGMVGAAGVAFGMIVAVAAIVGAMSLRLEAMHLAAFGAAVIGLFVLSGQPSAAIWFTPAAAWAGALFLAIAAVRVPQLGARGVALAGTGAFAPLGAIAALNAAQHGLANPYAAAGAFLGLAALLAGVIAQSALRRARGLEGLRVTLWVLVLGAFVAVSAAIALALPVQLAAPASAALALGLVALDERLRNDVWRFFAAMAGVGALMFAALTARAVLGEAVAWPPFAVIATGVVLSSALAGATAFVLMRTKSARISAFFELSAIAFALGAANLAVRVGFTEGAPLLRPVTFVETGVHAAIWLTAALMIGARAKLGAVSAREFAMRALGLLALAALTVSAGLHAATFAAPLDAGLMTRASLGFALPAALFWGHWAFWRTRRDESEARWALGAAAVSTATFLIIEAAHAETLPEWARAAAVALSIGAAIGVNFAPGVTRAPEPLKLPEKSPSRVERQAAHSDAA</sequence>
<dbReference type="AlphaFoldDB" id="A0A6I6MI39"/>
<name>A0A6I6MI39_9CAUL</name>
<reference evidence="4" key="1">
    <citation type="submission" date="2019-12" db="EMBL/GenBank/DDBJ databases">
        <title>Complete genome of Terracaulis silvestris 0127_4.</title>
        <authorList>
            <person name="Vieira S."/>
            <person name="Riedel T."/>
            <person name="Sproer C."/>
            <person name="Pascual J."/>
            <person name="Boedeker C."/>
            <person name="Overmann J."/>
        </authorList>
    </citation>
    <scope>NUCLEOTIDE SEQUENCE [LARGE SCALE GENOMIC DNA]</scope>
    <source>
        <strain evidence="4">0127_4</strain>
    </source>
</reference>
<feature type="transmembrane region" description="Helical" evidence="2">
    <location>
        <begin position="486"/>
        <end position="505"/>
    </location>
</feature>
<evidence type="ECO:0000256" key="1">
    <source>
        <dbReference type="SAM" id="MobiDB-lite"/>
    </source>
</evidence>
<keyword evidence="4" id="KW-1185">Reference proteome</keyword>
<keyword evidence="2" id="KW-0472">Membrane</keyword>
<dbReference type="KEGG" id="tsv:DSM104635_01497"/>